<proteinExistence type="predicted"/>
<evidence type="ECO:0000313" key="2">
    <source>
        <dbReference type="Proteomes" id="UP001215598"/>
    </source>
</evidence>
<sequence length="395" mass="43902">MSSFSKFASSALAIGLHRRTQRSYAQVVRGEAAVSCAMLVPLDMELRESQLDSEPEPQFSMAELNAGSVLLPREQTQLALLSRDDAFATVAVSPKSAYYADANGWERVVPIPIGSERRLTYGGEACHPPFPSSSRAMVTYGATSPLEDTRQPLYLEYTAPHDLALMRYLPATSSSDLGSTGPSQAHSLSAFPHRYATHASDYHHPPSQSSKYLTGGQTLQYPRREGYFTASWQSFPPPLSPPSPLNYCGIPTCPAVVPVVRRQKPRRRKFYGPFEACSREDVLPEFNDDAPHSAAEHETDAVDGQTWIEHLRALTEREQSPETPGAAQRSRDEWLEMERNTKARLLATYRRNSGSESPTGLQGLPIVVQVRPVYPEQMWRETVAILETKSESGRY</sequence>
<evidence type="ECO:0000313" key="1">
    <source>
        <dbReference type="EMBL" id="KAJ7743587.1"/>
    </source>
</evidence>
<protein>
    <submittedName>
        <fullName evidence="1">Uncharacterized protein</fullName>
    </submittedName>
</protein>
<reference evidence="1" key="1">
    <citation type="submission" date="2023-03" db="EMBL/GenBank/DDBJ databases">
        <title>Massive genome expansion in bonnet fungi (Mycena s.s.) driven by repeated elements and novel gene families across ecological guilds.</title>
        <authorList>
            <consortium name="Lawrence Berkeley National Laboratory"/>
            <person name="Harder C.B."/>
            <person name="Miyauchi S."/>
            <person name="Viragh M."/>
            <person name="Kuo A."/>
            <person name="Thoen E."/>
            <person name="Andreopoulos B."/>
            <person name="Lu D."/>
            <person name="Skrede I."/>
            <person name="Drula E."/>
            <person name="Henrissat B."/>
            <person name="Morin E."/>
            <person name="Kohler A."/>
            <person name="Barry K."/>
            <person name="LaButti K."/>
            <person name="Morin E."/>
            <person name="Salamov A."/>
            <person name="Lipzen A."/>
            <person name="Mereny Z."/>
            <person name="Hegedus B."/>
            <person name="Baldrian P."/>
            <person name="Stursova M."/>
            <person name="Weitz H."/>
            <person name="Taylor A."/>
            <person name="Grigoriev I.V."/>
            <person name="Nagy L.G."/>
            <person name="Martin F."/>
            <person name="Kauserud H."/>
        </authorList>
    </citation>
    <scope>NUCLEOTIDE SEQUENCE</scope>
    <source>
        <strain evidence="1">CBHHK182m</strain>
    </source>
</reference>
<dbReference type="AlphaFoldDB" id="A0AAD7N2K0"/>
<comment type="caution">
    <text evidence="1">The sequence shown here is derived from an EMBL/GenBank/DDBJ whole genome shotgun (WGS) entry which is preliminary data.</text>
</comment>
<dbReference type="Proteomes" id="UP001215598">
    <property type="component" value="Unassembled WGS sequence"/>
</dbReference>
<gene>
    <name evidence="1" type="ORF">B0H16DRAFT_1859557</name>
</gene>
<name>A0AAD7N2K0_9AGAR</name>
<accession>A0AAD7N2K0</accession>
<keyword evidence="2" id="KW-1185">Reference proteome</keyword>
<organism evidence="1 2">
    <name type="scientific">Mycena metata</name>
    <dbReference type="NCBI Taxonomy" id="1033252"/>
    <lineage>
        <taxon>Eukaryota</taxon>
        <taxon>Fungi</taxon>
        <taxon>Dikarya</taxon>
        <taxon>Basidiomycota</taxon>
        <taxon>Agaricomycotina</taxon>
        <taxon>Agaricomycetes</taxon>
        <taxon>Agaricomycetidae</taxon>
        <taxon>Agaricales</taxon>
        <taxon>Marasmiineae</taxon>
        <taxon>Mycenaceae</taxon>
        <taxon>Mycena</taxon>
    </lineage>
</organism>
<dbReference type="EMBL" id="JARKIB010000090">
    <property type="protein sequence ID" value="KAJ7743587.1"/>
    <property type="molecule type" value="Genomic_DNA"/>
</dbReference>